<keyword evidence="4" id="KW-1185">Reference proteome</keyword>
<dbReference type="RefSeq" id="WP_250140754.1">
    <property type="nucleotide sequence ID" value="NZ_JALIQP010000002.1"/>
</dbReference>
<dbReference type="Gene3D" id="2.60.40.10">
    <property type="entry name" value="Immunoglobulins"/>
    <property type="match status" value="1"/>
</dbReference>
<reference evidence="3 4" key="1">
    <citation type="journal article" date="2019" name="Int. J. Syst. Evol. Microbiol.">
        <title>The Global Catalogue of Microorganisms (GCM) 10K type strain sequencing project: providing services to taxonomists for standard genome sequencing and annotation.</title>
        <authorList>
            <consortium name="The Broad Institute Genomics Platform"/>
            <consortium name="The Broad Institute Genome Sequencing Center for Infectious Disease"/>
            <person name="Wu L."/>
            <person name="Ma J."/>
        </authorList>
    </citation>
    <scope>NUCLEOTIDE SEQUENCE [LARGE SCALE GENOMIC DNA]</scope>
    <source>
        <strain evidence="3 4">WLHS5</strain>
    </source>
</reference>
<keyword evidence="1" id="KW-0472">Membrane</keyword>
<evidence type="ECO:0000313" key="4">
    <source>
        <dbReference type="Proteomes" id="UP001595898"/>
    </source>
</evidence>
<protein>
    <submittedName>
        <fullName evidence="3">CARDB domain-containing protein</fullName>
    </submittedName>
</protein>
<dbReference type="AlphaFoldDB" id="A0ABD5PQ16"/>
<dbReference type="Pfam" id="PF07705">
    <property type="entry name" value="CARDB"/>
    <property type="match status" value="1"/>
</dbReference>
<name>A0ABD5PQ16_9EURY</name>
<keyword evidence="1" id="KW-0812">Transmembrane</keyword>
<dbReference type="InterPro" id="IPR013783">
    <property type="entry name" value="Ig-like_fold"/>
</dbReference>
<dbReference type="EMBL" id="JBHSFA010000007">
    <property type="protein sequence ID" value="MFC4542548.1"/>
    <property type="molecule type" value="Genomic_DNA"/>
</dbReference>
<gene>
    <name evidence="3" type="ORF">ACFO5R_11525</name>
</gene>
<feature type="domain" description="CARDB" evidence="2">
    <location>
        <begin position="208"/>
        <end position="288"/>
    </location>
</feature>
<dbReference type="InterPro" id="IPR011635">
    <property type="entry name" value="CARDB"/>
</dbReference>
<evidence type="ECO:0000259" key="2">
    <source>
        <dbReference type="Pfam" id="PF07705"/>
    </source>
</evidence>
<sequence length="321" mass="33855">MAAAQQNDRSDEYAVVQGDECIPIEPFGQGHQSAAELYDYRTPNTSPSAPTYSSYGTGDLQEDDTSILFLYEGRDGLSLVLVHDRLDGNTSGGSATMHVEGLPEDGEWVVEDDSYDGTEDTFDRRGSTSRLSWAWSEGRTDGAAFTGGLDDAFEIEIDPAFNDEAELQVYDGEITDWQVLSGPDHDSEATSLDLDRPITIHAGGCGSLTVMELDTSGTVSPGESTTIEATVTNEGVQETTSTVPVTVDGEPIDQIDVSLAPGESTTVETAVEFDETGTHTVGIADAETDVTVEGGEPAAGFGTVAVVVAGLLVAVIALSRR</sequence>
<evidence type="ECO:0000313" key="3">
    <source>
        <dbReference type="EMBL" id="MFC4542548.1"/>
    </source>
</evidence>
<feature type="transmembrane region" description="Helical" evidence="1">
    <location>
        <begin position="298"/>
        <end position="318"/>
    </location>
</feature>
<dbReference type="Proteomes" id="UP001595898">
    <property type="component" value="Unassembled WGS sequence"/>
</dbReference>
<comment type="caution">
    <text evidence="3">The sequence shown here is derived from an EMBL/GenBank/DDBJ whole genome shotgun (WGS) entry which is preliminary data.</text>
</comment>
<accession>A0ABD5PQ16</accession>
<evidence type="ECO:0000256" key="1">
    <source>
        <dbReference type="SAM" id="Phobius"/>
    </source>
</evidence>
<organism evidence="3 4">
    <name type="scientific">Halosolutus amylolyticus</name>
    <dbReference type="NCBI Taxonomy" id="2932267"/>
    <lineage>
        <taxon>Archaea</taxon>
        <taxon>Methanobacteriati</taxon>
        <taxon>Methanobacteriota</taxon>
        <taxon>Stenosarchaea group</taxon>
        <taxon>Halobacteria</taxon>
        <taxon>Halobacteriales</taxon>
        <taxon>Natrialbaceae</taxon>
        <taxon>Halosolutus</taxon>
    </lineage>
</organism>
<keyword evidence="1" id="KW-1133">Transmembrane helix</keyword>
<proteinExistence type="predicted"/>